<feature type="compositionally biased region" description="Basic and acidic residues" evidence="6">
    <location>
        <begin position="49"/>
        <end position="61"/>
    </location>
</feature>
<feature type="compositionally biased region" description="Basic and acidic residues" evidence="6">
    <location>
        <begin position="784"/>
        <end position="794"/>
    </location>
</feature>
<feature type="compositionally biased region" description="Basic and acidic residues" evidence="6">
    <location>
        <begin position="155"/>
        <end position="235"/>
    </location>
</feature>
<feature type="compositionally biased region" description="Basic and acidic residues" evidence="6">
    <location>
        <begin position="258"/>
        <end position="275"/>
    </location>
</feature>
<dbReference type="PANTHER" id="PTHR24058">
    <property type="entry name" value="DUAL SPECIFICITY PROTEIN KINASE"/>
    <property type="match status" value="1"/>
</dbReference>
<dbReference type="Pfam" id="PF00069">
    <property type="entry name" value="Pkinase"/>
    <property type="match status" value="1"/>
</dbReference>
<feature type="region of interest" description="Disordered" evidence="6">
    <location>
        <begin position="1"/>
        <end position="408"/>
    </location>
</feature>
<feature type="compositionally biased region" description="Basic and acidic residues" evidence="6">
    <location>
        <begin position="116"/>
        <end position="127"/>
    </location>
</feature>
<evidence type="ECO:0000313" key="8">
    <source>
        <dbReference type="EMBL" id="KAK9808533.1"/>
    </source>
</evidence>
<evidence type="ECO:0000259" key="7">
    <source>
        <dbReference type="PROSITE" id="PS50011"/>
    </source>
</evidence>
<dbReference type="InterPro" id="IPR008271">
    <property type="entry name" value="Ser/Thr_kinase_AS"/>
</dbReference>
<keyword evidence="2" id="KW-0808">Transferase</keyword>
<evidence type="ECO:0000256" key="6">
    <source>
        <dbReference type="SAM" id="MobiDB-lite"/>
    </source>
</evidence>
<feature type="domain" description="Protein kinase" evidence="7">
    <location>
        <begin position="470"/>
        <end position="769"/>
    </location>
</feature>
<feature type="compositionally biased region" description="Low complexity" evidence="6">
    <location>
        <begin position="102"/>
        <end position="115"/>
    </location>
</feature>
<dbReference type="AlphaFoldDB" id="A0AAW1PF26"/>
<keyword evidence="1" id="KW-0723">Serine/threonine-protein kinase</keyword>
<keyword evidence="5" id="KW-0067">ATP-binding</keyword>
<protein>
    <recommendedName>
        <fullName evidence="7">Protein kinase domain-containing protein</fullName>
    </recommendedName>
</protein>
<name>A0AAW1PF26_9CHLO</name>
<feature type="compositionally biased region" description="Polar residues" evidence="6">
    <location>
        <begin position="391"/>
        <end position="408"/>
    </location>
</feature>
<dbReference type="InterPro" id="IPR050494">
    <property type="entry name" value="Ser_Thr_dual-spec_kinase"/>
</dbReference>
<dbReference type="InterPro" id="IPR011009">
    <property type="entry name" value="Kinase-like_dom_sf"/>
</dbReference>
<dbReference type="PROSITE" id="PS50011">
    <property type="entry name" value="PROTEIN_KINASE_DOM"/>
    <property type="match status" value="1"/>
</dbReference>
<sequence length="835" mass="91670">MNGADDENGHITAAEPPADPPVKSKHHKKEKHKHEKKHKSEKRHKEKERRKDHSSGHKNEQKIVTVGPAPASLEKRSAEAGGLAEGGDSEAESGELPDEPTAVAAAEVSKPAAEPKQPDRKRSHPEAGRSVSPPRKSHRSLSADPQQQPSAPEAAKPESRADRVANGDGSRHRADEHRGASVASHRGDERPRDRHYNDRDRDRPHRSQDRHPERDRDGKRPRSREREPVIDKAAEEALAAKVAAALEGDEEDDEDRLIEERRRRRAEIQRKHVEAQRLAAASAAPTAAELGTPADAQPEATDAQPAQQPSRSPTPLDGLAAGGNARSNASSPSALGLHGSDGEHAQALSNADNGMVSESDNEEMEVVGDMGQDFWQKGAGMLNPEADGQQDARSPSASPTEQQHKVQLQNKRVADLDIFADDVAEVLDQAKAAAAAVRPSGGADPALQDNYDDAEGYYNFQVGEVLDGRFEVRATHGKGVFSTVLLAKDRTQEADSPLGMVAIKVIRAIDTMTKAARLEIRILEAMQQKQSSTGNKNCIRLLDTFLYRGHTCLVFEPMALNLRELVKKYGRNIGLNLKVVRIFAYQLLRALSHMRACNVLHADIKPDNILTDASQRLVKVCDFGSAMLAGDNDLTPYLVSRFYRSPEIILGLKYDYPMDMWAIGCTIYELYKGEILFPGHTNNEMLALMMDLKGPFPKKMLKKGMFAFKHFENDANMSFALQSDDKVTGQPVRKVVSAPTVKRSMADRIMDGEGERRKLRQLILNLPKGSPPSPDNKCEGIVSRSKDEGREDVEQQHTLHSCPCQAGENEAIALCRSWVAHRGSIQCGALLPCAA</sequence>
<feature type="region of interest" description="Disordered" evidence="6">
    <location>
        <begin position="766"/>
        <end position="794"/>
    </location>
</feature>
<dbReference type="InterPro" id="IPR000719">
    <property type="entry name" value="Prot_kinase_dom"/>
</dbReference>
<feature type="compositionally biased region" description="Low complexity" evidence="6">
    <location>
        <begin position="276"/>
        <end position="288"/>
    </location>
</feature>
<dbReference type="PANTHER" id="PTHR24058:SF103">
    <property type="entry name" value="SERINE_THREONINE-PROTEIN KINASE PRP4 HOMOLOG"/>
    <property type="match status" value="1"/>
</dbReference>
<gene>
    <name evidence="8" type="ORF">WJX73_005465</name>
</gene>
<dbReference type="SUPFAM" id="SSF56112">
    <property type="entry name" value="Protein kinase-like (PK-like)"/>
    <property type="match status" value="1"/>
</dbReference>
<feature type="compositionally biased region" description="Polar residues" evidence="6">
    <location>
        <begin position="347"/>
        <end position="358"/>
    </location>
</feature>
<dbReference type="SMART" id="SM00220">
    <property type="entry name" value="S_TKc"/>
    <property type="match status" value="1"/>
</dbReference>
<feature type="compositionally biased region" description="Low complexity" evidence="6">
    <location>
        <begin position="236"/>
        <end position="246"/>
    </location>
</feature>
<keyword evidence="3" id="KW-0547">Nucleotide-binding</keyword>
<reference evidence="8 9" key="1">
    <citation type="journal article" date="2024" name="Nat. Commun.">
        <title>Phylogenomics reveals the evolutionary origins of lichenization in chlorophyte algae.</title>
        <authorList>
            <person name="Puginier C."/>
            <person name="Libourel C."/>
            <person name="Otte J."/>
            <person name="Skaloud P."/>
            <person name="Haon M."/>
            <person name="Grisel S."/>
            <person name="Petersen M."/>
            <person name="Berrin J.G."/>
            <person name="Delaux P.M."/>
            <person name="Dal Grande F."/>
            <person name="Keller J."/>
        </authorList>
    </citation>
    <scope>NUCLEOTIDE SEQUENCE [LARGE SCALE GENOMIC DNA]</scope>
    <source>
        <strain evidence="8 9">SAG 2036</strain>
    </source>
</reference>
<dbReference type="GO" id="GO:0004674">
    <property type="term" value="F:protein serine/threonine kinase activity"/>
    <property type="evidence" value="ECO:0007669"/>
    <property type="project" value="UniProtKB-KW"/>
</dbReference>
<dbReference type="Gene3D" id="1.10.510.10">
    <property type="entry name" value="Transferase(Phosphotransferase) domain 1"/>
    <property type="match status" value="1"/>
</dbReference>
<feature type="compositionally biased region" description="Acidic residues" evidence="6">
    <location>
        <begin position="247"/>
        <end position="257"/>
    </location>
</feature>
<evidence type="ECO:0000256" key="4">
    <source>
        <dbReference type="ARBA" id="ARBA00022777"/>
    </source>
</evidence>
<comment type="caution">
    <text evidence="8">The sequence shown here is derived from an EMBL/GenBank/DDBJ whole genome shotgun (WGS) entry which is preliminary data.</text>
</comment>
<dbReference type="Proteomes" id="UP001465755">
    <property type="component" value="Unassembled WGS sequence"/>
</dbReference>
<evidence type="ECO:0000256" key="5">
    <source>
        <dbReference type="ARBA" id="ARBA00022840"/>
    </source>
</evidence>
<feature type="compositionally biased region" description="Basic residues" evidence="6">
    <location>
        <begin position="23"/>
        <end position="48"/>
    </location>
</feature>
<evidence type="ECO:0000256" key="2">
    <source>
        <dbReference type="ARBA" id="ARBA00022679"/>
    </source>
</evidence>
<feature type="compositionally biased region" description="Low complexity" evidence="6">
    <location>
        <begin position="322"/>
        <end position="334"/>
    </location>
</feature>
<keyword evidence="4" id="KW-0418">Kinase</keyword>
<feature type="compositionally biased region" description="Acidic residues" evidence="6">
    <location>
        <begin position="87"/>
        <end position="98"/>
    </location>
</feature>
<feature type="compositionally biased region" description="Polar residues" evidence="6">
    <location>
        <begin position="304"/>
        <end position="313"/>
    </location>
</feature>
<dbReference type="Gene3D" id="3.30.200.20">
    <property type="entry name" value="Phosphorylase Kinase, domain 1"/>
    <property type="match status" value="1"/>
</dbReference>
<dbReference type="EMBL" id="JALJOQ010000022">
    <property type="protein sequence ID" value="KAK9808533.1"/>
    <property type="molecule type" value="Genomic_DNA"/>
</dbReference>
<evidence type="ECO:0000256" key="1">
    <source>
        <dbReference type="ARBA" id="ARBA00022527"/>
    </source>
</evidence>
<evidence type="ECO:0000313" key="9">
    <source>
        <dbReference type="Proteomes" id="UP001465755"/>
    </source>
</evidence>
<keyword evidence="9" id="KW-1185">Reference proteome</keyword>
<evidence type="ECO:0000256" key="3">
    <source>
        <dbReference type="ARBA" id="ARBA00022741"/>
    </source>
</evidence>
<organism evidence="8 9">
    <name type="scientific">Symbiochloris irregularis</name>
    <dbReference type="NCBI Taxonomy" id="706552"/>
    <lineage>
        <taxon>Eukaryota</taxon>
        <taxon>Viridiplantae</taxon>
        <taxon>Chlorophyta</taxon>
        <taxon>core chlorophytes</taxon>
        <taxon>Trebouxiophyceae</taxon>
        <taxon>Trebouxiales</taxon>
        <taxon>Trebouxiaceae</taxon>
        <taxon>Symbiochloris</taxon>
    </lineage>
</organism>
<dbReference type="PROSITE" id="PS00108">
    <property type="entry name" value="PROTEIN_KINASE_ST"/>
    <property type="match status" value="1"/>
</dbReference>
<proteinExistence type="predicted"/>
<accession>A0AAW1PF26</accession>
<dbReference type="GO" id="GO:0005524">
    <property type="term" value="F:ATP binding"/>
    <property type="evidence" value="ECO:0007669"/>
    <property type="project" value="UniProtKB-KW"/>
</dbReference>